<keyword evidence="3" id="KW-1185">Reference proteome</keyword>
<dbReference type="Pfam" id="PF13328">
    <property type="entry name" value="HD_4"/>
    <property type="match status" value="1"/>
</dbReference>
<comment type="caution">
    <text evidence="2">The sequence shown here is derived from an EMBL/GenBank/DDBJ whole genome shotgun (WGS) entry which is preliminary data.</text>
</comment>
<name>A0A916X2E4_9HYPH</name>
<evidence type="ECO:0000313" key="2">
    <source>
        <dbReference type="EMBL" id="GGB49475.1"/>
    </source>
</evidence>
<dbReference type="EMBL" id="BMFA01000006">
    <property type="protein sequence ID" value="GGB49475.1"/>
    <property type="molecule type" value="Genomic_DNA"/>
</dbReference>
<dbReference type="SUPFAM" id="SSF109604">
    <property type="entry name" value="HD-domain/PDEase-like"/>
    <property type="match status" value="1"/>
</dbReference>
<evidence type="ECO:0000313" key="3">
    <source>
        <dbReference type="Proteomes" id="UP000605148"/>
    </source>
</evidence>
<dbReference type="InterPro" id="IPR003607">
    <property type="entry name" value="HD/PDEase_dom"/>
</dbReference>
<evidence type="ECO:0000259" key="1">
    <source>
        <dbReference type="SMART" id="SM00471"/>
    </source>
</evidence>
<reference evidence="2" key="1">
    <citation type="journal article" date="2014" name="Int. J. Syst. Evol. Microbiol.">
        <title>Complete genome sequence of Corynebacterium casei LMG S-19264T (=DSM 44701T), isolated from a smear-ripened cheese.</title>
        <authorList>
            <consortium name="US DOE Joint Genome Institute (JGI-PGF)"/>
            <person name="Walter F."/>
            <person name="Albersmeier A."/>
            <person name="Kalinowski J."/>
            <person name="Ruckert C."/>
        </authorList>
    </citation>
    <scope>NUCLEOTIDE SEQUENCE</scope>
    <source>
        <strain evidence="2">CGMCC 1.12426</strain>
    </source>
</reference>
<dbReference type="PANTHER" id="PTHR46246">
    <property type="entry name" value="GUANOSINE-3',5'-BIS(DIPHOSPHATE) 3'-PYROPHOSPHOHYDROLASE MESH1"/>
    <property type="match status" value="1"/>
</dbReference>
<dbReference type="Gene3D" id="1.10.3210.10">
    <property type="entry name" value="Hypothetical protein af1432"/>
    <property type="match status" value="1"/>
</dbReference>
<proteinExistence type="predicted"/>
<dbReference type="Proteomes" id="UP000605148">
    <property type="component" value="Unassembled WGS sequence"/>
</dbReference>
<dbReference type="OrthoDB" id="9802385at2"/>
<organism evidence="2 3">
    <name type="scientific">Roseibium aquae</name>
    <dbReference type="NCBI Taxonomy" id="1323746"/>
    <lineage>
        <taxon>Bacteria</taxon>
        <taxon>Pseudomonadati</taxon>
        <taxon>Pseudomonadota</taxon>
        <taxon>Alphaproteobacteria</taxon>
        <taxon>Hyphomicrobiales</taxon>
        <taxon>Stappiaceae</taxon>
        <taxon>Roseibium</taxon>
    </lineage>
</organism>
<protein>
    <recommendedName>
        <fullName evidence="1">HD/PDEase domain-containing protein</fullName>
    </recommendedName>
</protein>
<dbReference type="GO" id="GO:0008893">
    <property type="term" value="F:guanosine-3',5'-bis(diphosphate) 3'-diphosphatase activity"/>
    <property type="evidence" value="ECO:0007669"/>
    <property type="project" value="TreeGrafter"/>
</dbReference>
<gene>
    <name evidence="2" type="ORF">GCM10011316_22000</name>
</gene>
<dbReference type="AlphaFoldDB" id="A0A916X2E4"/>
<reference evidence="2" key="2">
    <citation type="submission" date="2020-09" db="EMBL/GenBank/DDBJ databases">
        <authorList>
            <person name="Sun Q."/>
            <person name="Zhou Y."/>
        </authorList>
    </citation>
    <scope>NUCLEOTIDE SEQUENCE</scope>
    <source>
        <strain evidence="2">CGMCC 1.12426</strain>
    </source>
</reference>
<dbReference type="InterPro" id="IPR052194">
    <property type="entry name" value="MESH1"/>
</dbReference>
<dbReference type="CDD" id="cd00077">
    <property type="entry name" value="HDc"/>
    <property type="match status" value="1"/>
</dbReference>
<dbReference type="PANTHER" id="PTHR46246:SF1">
    <property type="entry name" value="GUANOSINE-3',5'-BIS(DIPHOSPHATE) 3'-PYROPHOSPHOHYDROLASE MESH1"/>
    <property type="match status" value="1"/>
</dbReference>
<feature type="domain" description="HD/PDEase" evidence="1">
    <location>
        <begin position="42"/>
        <end position="150"/>
    </location>
</feature>
<sequence length="311" mass="34457">MFTERTPICLTLAGMNKDVLLLTQALAFAARAHCNQRRKGPAQEPYINHLIEVMDILAAATGAEDTELLVAGLLHDTLEDCDVGEADLTAQFGERVNRMVRQNTDDMSLPKAERKARRIAAMLEKPADSRMVKLADVISNMRAVASSPPAGWTQDRKLAYLADCRALRAAARGTHTKLEEMFDHTAYTVEAVLSGKIDGEPAGLEEHHLDHRIGDQVHKVYLANTRIETFDTALVERFAKAIAETFPTVVVQEAHGFYDGVMRPILIARFRAGEPDEVVSLAQRLCLAFHQRFIGIEVGGRYIRVHSDDTG</sequence>
<accession>A0A916X2E4</accession>
<dbReference type="SMART" id="SM00471">
    <property type="entry name" value="HDc"/>
    <property type="match status" value="1"/>
</dbReference>